<dbReference type="PROSITE" id="PS51257">
    <property type="entry name" value="PROKAR_LIPOPROTEIN"/>
    <property type="match status" value="1"/>
</dbReference>
<dbReference type="Proteomes" id="UP000243053">
    <property type="component" value="Unassembled WGS sequence"/>
</dbReference>
<dbReference type="GO" id="GO:0009269">
    <property type="term" value="P:response to desiccation"/>
    <property type="evidence" value="ECO:0007669"/>
    <property type="project" value="InterPro"/>
</dbReference>
<dbReference type="EMBL" id="MAAF01000061">
    <property type="protein sequence ID" value="OUR80440.1"/>
    <property type="molecule type" value="Genomic_DNA"/>
</dbReference>
<evidence type="ECO:0000313" key="2">
    <source>
        <dbReference type="EMBL" id="OUR80440.1"/>
    </source>
</evidence>
<dbReference type="InterPro" id="IPR004864">
    <property type="entry name" value="LEA_2"/>
</dbReference>
<evidence type="ECO:0000259" key="1">
    <source>
        <dbReference type="SMART" id="SM00769"/>
    </source>
</evidence>
<gene>
    <name evidence="2" type="ORF">A9Q75_10485</name>
</gene>
<reference evidence="3" key="1">
    <citation type="journal article" date="2017" name="Proc. Natl. Acad. Sci. U.S.A.">
        <title>Simulation of Deepwater Horizon oil plume reveals substrate specialization within a complex community of hydrocarbon degraders.</title>
        <authorList>
            <person name="Hu P."/>
            <person name="Dubinsky E.A."/>
            <person name="Probst A.J."/>
            <person name="Wang J."/>
            <person name="Sieber C.M.K."/>
            <person name="Tom L.M."/>
            <person name="Gardinali P."/>
            <person name="Banfield J.F."/>
            <person name="Atlas R.M."/>
            <person name="Andersen G.L."/>
        </authorList>
    </citation>
    <scope>NUCLEOTIDE SEQUENCE [LARGE SCALE GENOMIC DNA]</scope>
</reference>
<dbReference type="InterPro" id="IPR013990">
    <property type="entry name" value="WHy-dom"/>
</dbReference>
<proteinExistence type="predicted"/>
<sequence>MTLARALPMRVFFVAALFFLSGCASMNLDYEEPTIELVSFKALPANGFEQNFEIGLKLTNPNNFELPFNGISYQLSVAGEALAHGVAANIPTAGAYGESRFVVPVSTSLMGGFKVLRALMNSKGQDISYQLKAKLDIDIPFMPKLTVIQDGIIPLGQKPQ</sequence>
<protein>
    <recommendedName>
        <fullName evidence="1">Water stress and hypersensitive response domain-containing protein</fullName>
    </recommendedName>
</protein>
<dbReference type="AlphaFoldDB" id="A0A1Y5EDL7"/>
<dbReference type="Pfam" id="PF03168">
    <property type="entry name" value="LEA_2"/>
    <property type="match status" value="1"/>
</dbReference>
<evidence type="ECO:0000313" key="3">
    <source>
        <dbReference type="Proteomes" id="UP000243053"/>
    </source>
</evidence>
<dbReference type="SUPFAM" id="SSF117070">
    <property type="entry name" value="LEA14-like"/>
    <property type="match status" value="1"/>
</dbReference>
<dbReference type="Gene3D" id="2.60.40.1820">
    <property type="match status" value="1"/>
</dbReference>
<name>A0A1Y5EDL7_COLPS</name>
<feature type="domain" description="Water stress and hypersensitive response" evidence="1">
    <location>
        <begin position="35"/>
        <end position="154"/>
    </location>
</feature>
<accession>A0A1Y5EDL7</accession>
<organism evidence="2 3">
    <name type="scientific">Colwellia psychrerythraea</name>
    <name type="common">Vibrio psychroerythus</name>
    <dbReference type="NCBI Taxonomy" id="28229"/>
    <lineage>
        <taxon>Bacteria</taxon>
        <taxon>Pseudomonadati</taxon>
        <taxon>Pseudomonadota</taxon>
        <taxon>Gammaproteobacteria</taxon>
        <taxon>Alteromonadales</taxon>
        <taxon>Colwelliaceae</taxon>
        <taxon>Colwellia</taxon>
    </lineage>
</organism>
<dbReference type="SMART" id="SM00769">
    <property type="entry name" value="WHy"/>
    <property type="match status" value="1"/>
</dbReference>
<comment type="caution">
    <text evidence="2">The sequence shown here is derived from an EMBL/GenBank/DDBJ whole genome shotgun (WGS) entry which is preliminary data.</text>
</comment>